<name>D2VGC7_NAEGR</name>
<sequence>MGLMSPVDISSVERMAAVCRFVNSTSPLTRNIARNMMKQPNNDATDSLWKQTSITMKELNLYFKSTESGWVLCHRNSHKPVQNIRQLVLNNERKKKEITIMGQLDNEFNWHHCVLSLWRNHQLSYYQQRLLFYNLHHAIYLGINSECDICHKEETWTHVFQSCPKCLPEKQELYATWDDISHKYNLSKIRFPPESSIPNCLNIEYDGRCTKHNWSIWANHKRLPKAVALDIYKALAVYVSNCYKNSSWYNRPTDSFIKNKKYTSAYQRQQLSQPLSPNQTRPNTEQN</sequence>
<organism evidence="2">
    <name type="scientific">Naegleria gruberi</name>
    <name type="common">Amoeba</name>
    <dbReference type="NCBI Taxonomy" id="5762"/>
    <lineage>
        <taxon>Eukaryota</taxon>
        <taxon>Discoba</taxon>
        <taxon>Heterolobosea</taxon>
        <taxon>Tetramitia</taxon>
        <taxon>Eutetramitia</taxon>
        <taxon>Vahlkampfiidae</taxon>
        <taxon>Naegleria</taxon>
    </lineage>
</organism>
<proteinExistence type="predicted"/>
<dbReference type="VEuPathDB" id="AmoebaDB:NAEGRDRAFT_49311"/>
<keyword evidence="2" id="KW-1185">Reference proteome</keyword>
<accession>D2VGC7</accession>
<gene>
    <name evidence="1" type="ORF">NAEGRDRAFT_49311</name>
</gene>
<dbReference type="InParanoid" id="D2VGC7"/>
<dbReference type="KEGG" id="ngr:NAEGRDRAFT_49311"/>
<dbReference type="Proteomes" id="UP000006671">
    <property type="component" value="Unassembled WGS sequence"/>
</dbReference>
<evidence type="ECO:0000313" key="2">
    <source>
        <dbReference type="Proteomes" id="UP000006671"/>
    </source>
</evidence>
<dbReference type="GeneID" id="8850074"/>
<dbReference type="RefSeq" id="XP_002676788.1">
    <property type="nucleotide sequence ID" value="XM_002676742.1"/>
</dbReference>
<dbReference type="AlphaFoldDB" id="D2VGC7"/>
<evidence type="ECO:0000313" key="1">
    <source>
        <dbReference type="EMBL" id="EFC44044.1"/>
    </source>
</evidence>
<dbReference type="EMBL" id="GG738870">
    <property type="protein sequence ID" value="EFC44044.1"/>
    <property type="molecule type" value="Genomic_DNA"/>
</dbReference>
<protein>
    <submittedName>
        <fullName evidence="1">Predicted protein</fullName>
    </submittedName>
</protein>
<reference evidence="1 2" key="1">
    <citation type="journal article" date="2010" name="Cell">
        <title>The genome of Naegleria gruberi illuminates early eukaryotic versatility.</title>
        <authorList>
            <person name="Fritz-Laylin L.K."/>
            <person name="Prochnik S.E."/>
            <person name="Ginger M.L."/>
            <person name="Dacks J.B."/>
            <person name="Carpenter M.L."/>
            <person name="Field M.C."/>
            <person name="Kuo A."/>
            <person name="Paredez A."/>
            <person name="Chapman J."/>
            <person name="Pham J."/>
            <person name="Shu S."/>
            <person name="Neupane R."/>
            <person name="Cipriano M."/>
            <person name="Mancuso J."/>
            <person name="Tu H."/>
            <person name="Salamov A."/>
            <person name="Lindquist E."/>
            <person name="Shapiro H."/>
            <person name="Lucas S."/>
            <person name="Grigoriev I.V."/>
            <person name="Cande W.Z."/>
            <person name="Fulton C."/>
            <person name="Rokhsar D.S."/>
            <person name="Dawson S.C."/>
        </authorList>
    </citation>
    <scope>NUCLEOTIDE SEQUENCE [LARGE SCALE GENOMIC DNA]</scope>
    <source>
        <strain evidence="1 2">NEG-M</strain>
    </source>
</reference>